<dbReference type="Pfam" id="PF00561">
    <property type="entry name" value="Abhydrolase_1"/>
    <property type="match status" value="1"/>
</dbReference>
<reference evidence="3 4" key="1">
    <citation type="submission" date="2019-05" db="EMBL/GenBank/DDBJ databases">
        <title>Comparative genomics and metabolomics analyses of clavulanic acid producing Streptomyces species provides insight into specialized metabolism and evolution of beta-lactam biosynthetic gene clusters.</title>
        <authorList>
            <person name="Moore M.A."/>
            <person name="Cruz-Morales P."/>
            <person name="Barona Gomez F."/>
            <person name="Kapil T."/>
        </authorList>
    </citation>
    <scope>NUCLEOTIDE SEQUENCE [LARGE SCALE GENOMIC DNA]</scope>
    <source>
        <strain evidence="3 4">NRRL 5741</strain>
    </source>
</reference>
<dbReference type="AlphaFoldDB" id="A0A646KQD4"/>
<evidence type="ECO:0000259" key="2">
    <source>
        <dbReference type="Pfam" id="PF00561"/>
    </source>
</evidence>
<evidence type="ECO:0000313" key="4">
    <source>
        <dbReference type="Proteomes" id="UP000419138"/>
    </source>
</evidence>
<dbReference type="EMBL" id="VCLA01000190">
    <property type="protein sequence ID" value="MQT04267.1"/>
    <property type="molecule type" value="Genomic_DNA"/>
</dbReference>
<keyword evidence="4" id="KW-1185">Reference proteome</keyword>
<sequence length="288" mass="30285">MTPRLPILRMDDTLGVMSTAYDTLASFTSEDGVLTYRDTGAGRPVVLLHAGFVDHTMWDAQIPALARHYRVIAPDARGHGASANASAPFRQTDDLAALLRHLDSGPAVVVGVSMGAAIAVDTALEHPGLVGALVLSGGGARDAGSGDPWTRELQSAQTRALTAGDIEGWLDTFAVVAAGPHREPGDVDPGLVRRLREMARRTIGKHTPGEPDHHLPVPHATARAAEIAVPVLALNGALDAPGLIGAADHIARTVADGRTTVIDGTAHFPNMEQPEVYTRAVEDFLRTV</sequence>
<name>A0A646KQD4_STRJU</name>
<dbReference type="InterPro" id="IPR000639">
    <property type="entry name" value="Epox_hydrolase-like"/>
</dbReference>
<evidence type="ECO:0000313" key="3">
    <source>
        <dbReference type="EMBL" id="MQT04267.1"/>
    </source>
</evidence>
<dbReference type="PRINTS" id="PR00111">
    <property type="entry name" value="ABHYDROLASE"/>
</dbReference>
<keyword evidence="1 3" id="KW-0378">Hydrolase</keyword>
<dbReference type="InterPro" id="IPR000073">
    <property type="entry name" value="AB_hydrolase_1"/>
</dbReference>
<dbReference type="PANTHER" id="PTHR43798:SF31">
    <property type="entry name" value="AB HYDROLASE SUPERFAMILY PROTEIN YCLE"/>
    <property type="match status" value="1"/>
</dbReference>
<accession>A0A646KQD4</accession>
<organism evidence="3 4">
    <name type="scientific">Streptomyces jumonjinensis</name>
    <dbReference type="NCBI Taxonomy" id="1945"/>
    <lineage>
        <taxon>Bacteria</taxon>
        <taxon>Bacillati</taxon>
        <taxon>Actinomycetota</taxon>
        <taxon>Actinomycetes</taxon>
        <taxon>Kitasatosporales</taxon>
        <taxon>Streptomycetaceae</taxon>
        <taxon>Streptomyces</taxon>
    </lineage>
</organism>
<comment type="caution">
    <text evidence="3">The sequence shown here is derived from an EMBL/GenBank/DDBJ whole genome shotgun (WGS) entry which is preliminary data.</text>
</comment>
<proteinExistence type="predicted"/>
<gene>
    <name evidence="3" type="ORF">FF041_30135</name>
</gene>
<dbReference type="PRINTS" id="PR00412">
    <property type="entry name" value="EPOXHYDRLASE"/>
</dbReference>
<dbReference type="PANTHER" id="PTHR43798">
    <property type="entry name" value="MONOACYLGLYCEROL LIPASE"/>
    <property type="match status" value="1"/>
</dbReference>
<dbReference type="InterPro" id="IPR050266">
    <property type="entry name" value="AB_hydrolase_sf"/>
</dbReference>
<evidence type="ECO:0000256" key="1">
    <source>
        <dbReference type="ARBA" id="ARBA00022801"/>
    </source>
</evidence>
<protein>
    <submittedName>
        <fullName evidence="3">Alpha/beta hydrolase</fullName>
    </submittedName>
</protein>
<dbReference type="GO" id="GO:0016020">
    <property type="term" value="C:membrane"/>
    <property type="evidence" value="ECO:0007669"/>
    <property type="project" value="TreeGrafter"/>
</dbReference>
<dbReference type="Proteomes" id="UP000419138">
    <property type="component" value="Unassembled WGS sequence"/>
</dbReference>
<feature type="domain" description="AB hydrolase-1" evidence="2">
    <location>
        <begin position="44"/>
        <end position="273"/>
    </location>
</feature>
<dbReference type="SUPFAM" id="SSF53474">
    <property type="entry name" value="alpha/beta-Hydrolases"/>
    <property type="match status" value="1"/>
</dbReference>
<dbReference type="Gene3D" id="3.40.50.1820">
    <property type="entry name" value="alpha/beta hydrolase"/>
    <property type="match status" value="1"/>
</dbReference>
<dbReference type="InterPro" id="IPR029058">
    <property type="entry name" value="AB_hydrolase_fold"/>
</dbReference>
<dbReference type="OrthoDB" id="495620at2"/>
<dbReference type="GO" id="GO:0016787">
    <property type="term" value="F:hydrolase activity"/>
    <property type="evidence" value="ECO:0007669"/>
    <property type="project" value="UniProtKB-KW"/>
</dbReference>